<evidence type="ECO:0000313" key="3">
    <source>
        <dbReference type="Proteomes" id="UP000078558"/>
    </source>
</evidence>
<dbReference type="KEGG" id="odi:ODI_R0396"/>
<sequence length="207" mass="21975">MNDIAFSPSYTAFSGDQCLATGAPSHVAGAARAALDAQPGRSLLVFDDATGRQVDLDLRGSPDEVAARLRVADASPEAEVAPAAPVPRGPGRPRLGVVAREVTLLPRHWEWLSAQPGGASVTLRKLVDAAKRENAWHDRVRSAQAACDAFMQTMAGNRPGYEEASRALYSGDAAAFREHISGWPVDIRAHAARLALTAFEIEEPALA</sequence>
<evidence type="ECO:0008006" key="4">
    <source>
        <dbReference type="Google" id="ProtNLM"/>
    </source>
</evidence>
<keyword evidence="3" id="KW-1185">Reference proteome</keyword>
<dbReference type="EMBL" id="LT907988">
    <property type="protein sequence ID" value="SOE46660.1"/>
    <property type="molecule type" value="Genomic_DNA"/>
</dbReference>
<proteinExistence type="predicted"/>
<accession>A0A1C3K4I6</accession>
<organism evidence="1 3">
    <name type="scientific">Orrella dioscoreae</name>
    <dbReference type="NCBI Taxonomy" id="1851544"/>
    <lineage>
        <taxon>Bacteria</taxon>
        <taxon>Pseudomonadati</taxon>
        <taxon>Pseudomonadota</taxon>
        <taxon>Betaproteobacteria</taxon>
        <taxon>Burkholderiales</taxon>
        <taxon>Alcaligenaceae</taxon>
        <taxon>Orrella</taxon>
    </lineage>
</organism>
<dbReference type="Proteomes" id="UP000078558">
    <property type="component" value="Chromosome I"/>
</dbReference>
<reference evidence="1 3" key="1">
    <citation type="submission" date="2016-06" db="EMBL/GenBank/DDBJ databases">
        <authorList>
            <person name="Kjaerup R.B."/>
            <person name="Dalgaard T.S."/>
            <person name="Juul-Madsen H.R."/>
        </authorList>
    </citation>
    <scope>NUCLEOTIDE SEQUENCE [LARGE SCALE GENOMIC DNA]</scope>
    <source>
        <strain evidence="1">Orrdi1</strain>
    </source>
</reference>
<evidence type="ECO:0000313" key="2">
    <source>
        <dbReference type="EMBL" id="SOE46660.1"/>
    </source>
</evidence>
<dbReference type="EMBL" id="FLRC01000033">
    <property type="protein sequence ID" value="SBT26421.1"/>
    <property type="molecule type" value="Genomic_DNA"/>
</dbReference>
<dbReference type="InterPro" id="IPR018715">
    <property type="entry name" value="DUF2239"/>
</dbReference>
<dbReference type="Pfam" id="PF09998">
    <property type="entry name" value="DUF2239"/>
    <property type="match status" value="1"/>
</dbReference>
<reference evidence="2 3" key="2">
    <citation type="submission" date="2017-08" db="EMBL/GenBank/DDBJ databases">
        <authorList>
            <person name="de Groot N.N."/>
        </authorList>
    </citation>
    <scope>NUCLEOTIDE SEQUENCE [LARGE SCALE GENOMIC DNA]</scope>
    <source>
        <strain evidence="2">Orrdi1</strain>
    </source>
</reference>
<dbReference type="STRING" id="1851544.ODI_04194"/>
<dbReference type="RefSeq" id="WP_067756137.1">
    <property type="nucleotide sequence ID" value="NZ_LT907988.1"/>
</dbReference>
<protein>
    <recommendedName>
        <fullName evidence="4">DUF2239 domain-containing protein</fullName>
    </recommendedName>
</protein>
<evidence type="ECO:0000313" key="1">
    <source>
        <dbReference type="EMBL" id="SBT26421.1"/>
    </source>
</evidence>
<gene>
    <name evidence="1" type="ORF">ODI_04194</name>
    <name evidence="2" type="ORF">ODI_R0396</name>
</gene>
<name>A0A1C3K4I6_9BURK</name>
<dbReference type="AlphaFoldDB" id="A0A1C3K4I6"/>
<dbReference type="OrthoDB" id="282960at2"/>